<dbReference type="AlphaFoldDB" id="A0A4R3XR26"/>
<name>A0A4R3XR26_9PROT</name>
<organism evidence="3 4">
    <name type="scientific">Sulfurirhabdus autotrophica</name>
    <dbReference type="NCBI Taxonomy" id="1706046"/>
    <lineage>
        <taxon>Bacteria</taxon>
        <taxon>Pseudomonadati</taxon>
        <taxon>Pseudomonadota</taxon>
        <taxon>Betaproteobacteria</taxon>
        <taxon>Nitrosomonadales</taxon>
        <taxon>Sulfuricellaceae</taxon>
        <taxon>Sulfurirhabdus</taxon>
    </lineage>
</organism>
<evidence type="ECO:0000313" key="4">
    <source>
        <dbReference type="Proteomes" id="UP000295367"/>
    </source>
</evidence>
<evidence type="ECO:0000313" key="3">
    <source>
        <dbReference type="EMBL" id="TCV80096.1"/>
    </source>
</evidence>
<reference evidence="3 4" key="1">
    <citation type="submission" date="2019-03" db="EMBL/GenBank/DDBJ databases">
        <title>Genomic Encyclopedia of Type Strains, Phase IV (KMG-IV): sequencing the most valuable type-strain genomes for metagenomic binning, comparative biology and taxonomic classification.</title>
        <authorList>
            <person name="Goeker M."/>
        </authorList>
    </citation>
    <scope>NUCLEOTIDE SEQUENCE [LARGE SCALE GENOMIC DNA]</scope>
    <source>
        <strain evidence="3 4">DSM 100309</strain>
    </source>
</reference>
<evidence type="ECO:0000259" key="2">
    <source>
        <dbReference type="Pfam" id="PF04809"/>
    </source>
</evidence>
<feature type="domain" description="HupH hydrogenase expression protein C-terminal" evidence="2">
    <location>
        <begin position="23"/>
        <end position="136"/>
    </location>
</feature>
<protein>
    <submittedName>
        <fullName evidence="3">Hydrogenase-1 operon protein HyaF</fullName>
    </submittedName>
</protein>
<dbReference type="Pfam" id="PF04809">
    <property type="entry name" value="HupH_C"/>
    <property type="match status" value="1"/>
</dbReference>
<dbReference type="OrthoDB" id="8234923at2"/>
<evidence type="ECO:0000256" key="1">
    <source>
        <dbReference type="ARBA" id="ARBA00010832"/>
    </source>
</evidence>
<dbReference type="InterPro" id="IPR006894">
    <property type="entry name" value="HupH_Hydgase_express_prot_C"/>
</dbReference>
<dbReference type="InterPro" id="IPR038527">
    <property type="entry name" value="HupH_C_sf"/>
</dbReference>
<comment type="caution">
    <text evidence="3">The sequence shown here is derived from an EMBL/GenBank/DDBJ whole genome shotgun (WGS) entry which is preliminary data.</text>
</comment>
<sequence>MSKLDEIGIKIVSEPQETGQSGNAVAILYELAEMLDELIEKGESGAIDLQGIPLTPGDYELLREVLAEGEVHATIDAIGPTEVRETMFPGVWWITHYNVEGDIMADVIEVGFVPEILQSHPDDVSESSERLKAYLQEAAAINN</sequence>
<keyword evidence="4" id="KW-1185">Reference proteome</keyword>
<dbReference type="RefSeq" id="WP_124946491.1">
    <property type="nucleotide sequence ID" value="NZ_BHVT01000036.1"/>
</dbReference>
<accession>A0A4R3XR26</accession>
<gene>
    <name evidence="3" type="ORF">EDC63_1309</name>
</gene>
<proteinExistence type="inferred from homology"/>
<comment type="similarity">
    <text evidence="1">Belongs to the HupH/HyaF family.</text>
</comment>
<dbReference type="Proteomes" id="UP000295367">
    <property type="component" value="Unassembled WGS sequence"/>
</dbReference>
<dbReference type="Gene3D" id="3.30.1370.140">
    <property type="entry name" value="HupH hydrogenase expression protein, C-terminal domain"/>
    <property type="match status" value="1"/>
</dbReference>
<dbReference type="EMBL" id="SMCO01000030">
    <property type="protein sequence ID" value="TCV80096.1"/>
    <property type="molecule type" value="Genomic_DNA"/>
</dbReference>